<evidence type="ECO:0000313" key="2">
    <source>
        <dbReference type="EMBL" id="PHN01784.1"/>
    </source>
</evidence>
<feature type="transmembrane region" description="Helical" evidence="1">
    <location>
        <begin position="69"/>
        <end position="87"/>
    </location>
</feature>
<feature type="transmembrane region" description="Helical" evidence="1">
    <location>
        <begin position="176"/>
        <end position="198"/>
    </location>
</feature>
<gene>
    <name evidence="2" type="ORF">CRP01_35450</name>
</gene>
<dbReference type="Gene3D" id="1.20.120.1760">
    <property type="match status" value="1"/>
</dbReference>
<organism evidence="2 3">
    <name type="scientific">Flavilitoribacter nigricans (strain ATCC 23147 / DSM 23189 / NBRC 102662 / NCIMB 1420 / SS-2)</name>
    <name type="common">Lewinella nigricans</name>
    <dbReference type="NCBI Taxonomy" id="1122177"/>
    <lineage>
        <taxon>Bacteria</taxon>
        <taxon>Pseudomonadati</taxon>
        <taxon>Bacteroidota</taxon>
        <taxon>Saprospiria</taxon>
        <taxon>Saprospirales</taxon>
        <taxon>Lewinellaceae</taxon>
        <taxon>Flavilitoribacter</taxon>
    </lineage>
</organism>
<feature type="transmembrane region" description="Helical" evidence="1">
    <location>
        <begin position="7"/>
        <end position="29"/>
    </location>
</feature>
<feature type="transmembrane region" description="Helical" evidence="1">
    <location>
        <begin position="204"/>
        <end position="227"/>
    </location>
</feature>
<dbReference type="RefSeq" id="WP_099154831.1">
    <property type="nucleotide sequence ID" value="NZ_PDUD01000049.1"/>
</dbReference>
<feature type="transmembrane region" description="Helical" evidence="1">
    <location>
        <begin position="122"/>
        <end position="142"/>
    </location>
</feature>
<name>A0A2D0MZT1_FLAN2</name>
<evidence type="ECO:0000313" key="3">
    <source>
        <dbReference type="Proteomes" id="UP000223913"/>
    </source>
</evidence>
<sequence>MAKILAWSVHVFTASGLLSAFMAIIAIDAGNFREAMLWLFLCLLIDGVDGTFARMFRVTEVLPHVKGQTIDYVIDFATYAIIPAYFFYSAELVPAPWDLYLTFAILLVSALYYGLDGMVSDGMHFVGFPVMWNMVVLFLYFIFDFSPWGNAILILAFAILHFVPIKFAYPSRARRFKWVILINTILCLISVFLAVWLYPERPLWIWWVSVLTVSIYGLIAVLETYILPEA</sequence>
<proteinExistence type="predicted"/>
<reference evidence="2 3" key="1">
    <citation type="submission" date="2017-10" db="EMBL/GenBank/DDBJ databases">
        <title>The draft genome sequence of Lewinella nigricans NBRC 102662.</title>
        <authorList>
            <person name="Wang K."/>
        </authorList>
    </citation>
    <scope>NUCLEOTIDE SEQUENCE [LARGE SCALE GENOMIC DNA]</scope>
    <source>
        <strain evidence="2 3">NBRC 102662</strain>
    </source>
</reference>
<keyword evidence="3" id="KW-1185">Reference proteome</keyword>
<feature type="transmembrane region" description="Helical" evidence="1">
    <location>
        <begin position="35"/>
        <end position="57"/>
    </location>
</feature>
<accession>A0A2D0MZT1</accession>
<feature type="transmembrane region" description="Helical" evidence="1">
    <location>
        <begin position="148"/>
        <end position="169"/>
    </location>
</feature>
<keyword evidence="1" id="KW-0812">Transmembrane</keyword>
<keyword evidence="1" id="KW-0472">Membrane</keyword>
<evidence type="ECO:0000256" key="1">
    <source>
        <dbReference type="SAM" id="Phobius"/>
    </source>
</evidence>
<feature type="transmembrane region" description="Helical" evidence="1">
    <location>
        <begin position="99"/>
        <end position="115"/>
    </location>
</feature>
<dbReference type="Proteomes" id="UP000223913">
    <property type="component" value="Unassembled WGS sequence"/>
</dbReference>
<dbReference type="AlphaFoldDB" id="A0A2D0MZT1"/>
<keyword evidence="1" id="KW-1133">Transmembrane helix</keyword>
<comment type="caution">
    <text evidence="2">The sequence shown here is derived from an EMBL/GenBank/DDBJ whole genome shotgun (WGS) entry which is preliminary data.</text>
</comment>
<dbReference type="InterPro" id="IPR043130">
    <property type="entry name" value="CDP-OH_PTrfase_TM_dom"/>
</dbReference>
<dbReference type="EMBL" id="PDUD01000049">
    <property type="protein sequence ID" value="PHN01784.1"/>
    <property type="molecule type" value="Genomic_DNA"/>
</dbReference>
<protein>
    <submittedName>
        <fullName evidence="2">Phosphatidylcholine synthase</fullName>
    </submittedName>
</protein>